<accession>A0A6J6EZD1</accession>
<sequence>MPNVPSANSIKRSYLPRIAYFEGAPFTGIKDDLTQPPRSKTLPAGSTGAMSDVFLPAK</sequence>
<proteinExistence type="predicted"/>
<evidence type="ECO:0000256" key="1">
    <source>
        <dbReference type="SAM" id="MobiDB-lite"/>
    </source>
</evidence>
<feature type="region of interest" description="Disordered" evidence="1">
    <location>
        <begin position="29"/>
        <end position="58"/>
    </location>
</feature>
<dbReference type="EMBL" id="CAEZTV010000059">
    <property type="protein sequence ID" value="CAB4580034.1"/>
    <property type="molecule type" value="Genomic_DNA"/>
</dbReference>
<reference evidence="2" key="1">
    <citation type="submission" date="2020-05" db="EMBL/GenBank/DDBJ databases">
        <authorList>
            <person name="Chiriac C."/>
            <person name="Salcher M."/>
            <person name="Ghai R."/>
            <person name="Kavagutti S V."/>
        </authorList>
    </citation>
    <scope>NUCLEOTIDE SEQUENCE</scope>
</reference>
<evidence type="ECO:0000313" key="2">
    <source>
        <dbReference type="EMBL" id="CAB4580034.1"/>
    </source>
</evidence>
<dbReference type="AlphaFoldDB" id="A0A6J6EZD1"/>
<gene>
    <name evidence="2" type="ORF">UFOPK1747_00505</name>
</gene>
<name>A0A6J6EZD1_9ZZZZ</name>
<protein>
    <submittedName>
        <fullName evidence="2">Unannotated protein</fullName>
    </submittedName>
</protein>
<organism evidence="2">
    <name type="scientific">freshwater metagenome</name>
    <dbReference type="NCBI Taxonomy" id="449393"/>
    <lineage>
        <taxon>unclassified sequences</taxon>
        <taxon>metagenomes</taxon>
        <taxon>ecological metagenomes</taxon>
    </lineage>
</organism>